<dbReference type="AlphaFoldDB" id="A0A1M6H7S8"/>
<dbReference type="RefSeq" id="WP_143158756.1">
    <property type="nucleotide sequence ID" value="NZ_FQYR01000003.1"/>
</dbReference>
<accession>A0A1M6H7S8</accession>
<dbReference type="EMBL" id="FQYR01000003">
    <property type="protein sequence ID" value="SHJ18247.1"/>
    <property type="molecule type" value="Genomic_DNA"/>
</dbReference>
<evidence type="ECO:0000313" key="2">
    <source>
        <dbReference type="Proteomes" id="UP000184510"/>
    </source>
</evidence>
<dbReference type="STRING" id="1123071.SAMN02745181_1390"/>
<organism evidence="1 2">
    <name type="scientific">Rubritalea squalenifaciens DSM 18772</name>
    <dbReference type="NCBI Taxonomy" id="1123071"/>
    <lineage>
        <taxon>Bacteria</taxon>
        <taxon>Pseudomonadati</taxon>
        <taxon>Verrucomicrobiota</taxon>
        <taxon>Verrucomicrobiia</taxon>
        <taxon>Verrucomicrobiales</taxon>
        <taxon>Rubritaleaceae</taxon>
        <taxon>Rubritalea</taxon>
    </lineage>
</organism>
<dbReference type="Proteomes" id="UP000184510">
    <property type="component" value="Unassembled WGS sequence"/>
</dbReference>
<name>A0A1M6H7S8_9BACT</name>
<protein>
    <submittedName>
        <fullName evidence="1">Uncharacterized protein</fullName>
    </submittedName>
</protein>
<keyword evidence="2" id="KW-1185">Reference proteome</keyword>
<proteinExistence type="predicted"/>
<gene>
    <name evidence="1" type="ORF">SAMN02745181_1390</name>
</gene>
<sequence length="138" mass="15756">MCTQAYIAFADDEDHTLNDKANGSFLNHIMEDDRLPQEILGTKNIYQPGSYMGCTCGFAFGSYLKQEDDHAQRLRSAKALHHFLTENSTSITGILTLYNYHHTTREEFPKLNFPLEDLISDAFEFEDDVLYTLPPLGE</sequence>
<evidence type="ECO:0000313" key="1">
    <source>
        <dbReference type="EMBL" id="SHJ18247.1"/>
    </source>
</evidence>
<dbReference type="InParanoid" id="A0A1M6H7S8"/>
<reference evidence="1 2" key="1">
    <citation type="submission" date="2016-11" db="EMBL/GenBank/DDBJ databases">
        <authorList>
            <person name="Jaros S."/>
            <person name="Januszkiewicz K."/>
            <person name="Wedrychowicz H."/>
        </authorList>
    </citation>
    <scope>NUCLEOTIDE SEQUENCE [LARGE SCALE GENOMIC DNA]</scope>
    <source>
        <strain evidence="1 2">DSM 18772</strain>
    </source>
</reference>